<dbReference type="AlphaFoldDB" id="A0A2J8KLE5"/>
<reference evidence="1 2" key="1">
    <citation type="submission" date="2017-12" db="EMBL/GenBank/DDBJ databases">
        <title>High-resolution comparative analysis of great ape genomes.</title>
        <authorList>
            <person name="Pollen A."/>
            <person name="Hastie A."/>
            <person name="Hormozdiari F."/>
            <person name="Dougherty M."/>
            <person name="Liu R."/>
            <person name="Chaisson M."/>
            <person name="Hoppe E."/>
            <person name="Hill C."/>
            <person name="Pang A."/>
            <person name="Hillier L."/>
            <person name="Baker C."/>
            <person name="Armstrong J."/>
            <person name="Shendure J."/>
            <person name="Paten B."/>
            <person name="Wilson R."/>
            <person name="Chao H."/>
            <person name="Schneider V."/>
            <person name="Ventura M."/>
            <person name="Kronenberg Z."/>
            <person name="Murali S."/>
            <person name="Gordon D."/>
            <person name="Cantsilieris S."/>
            <person name="Munson K."/>
            <person name="Nelson B."/>
            <person name="Raja A."/>
            <person name="Underwood J."/>
            <person name="Diekhans M."/>
            <person name="Fiddes I."/>
            <person name="Haussler D."/>
            <person name="Eichler E."/>
        </authorList>
    </citation>
    <scope>NUCLEOTIDE SEQUENCE [LARGE SCALE GENOMIC DNA]</scope>
    <source>
        <strain evidence="1">Yerkes chimp pedigree #C0471</strain>
    </source>
</reference>
<accession>A0A2J8KLE5</accession>
<comment type="caution">
    <text evidence="1">The sequence shown here is derived from an EMBL/GenBank/DDBJ whole genome shotgun (WGS) entry which is preliminary data.</text>
</comment>
<gene>
    <name evidence="1" type="ORF">CK820_G0037543</name>
</gene>
<organism evidence="1 2">
    <name type="scientific">Pan troglodytes</name>
    <name type="common">Chimpanzee</name>
    <dbReference type="NCBI Taxonomy" id="9598"/>
    <lineage>
        <taxon>Eukaryota</taxon>
        <taxon>Metazoa</taxon>
        <taxon>Chordata</taxon>
        <taxon>Craniata</taxon>
        <taxon>Vertebrata</taxon>
        <taxon>Euteleostomi</taxon>
        <taxon>Mammalia</taxon>
        <taxon>Eutheria</taxon>
        <taxon>Euarchontoglires</taxon>
        <taxon>Primates</taxon>
        <taxon>Haplorrhini</taxon>
        <taxon>Catarrhini</taxon>
        <taxon>Hominidae</taxon>
        <taxon>Pan</taxon>
    </lineage>
</organism>
<proteinExistence type="predicted"/>
<evidence type="ECO:0000313" key="1">
    <source>
        <dbReference type="EMBL" id="PNI35858.1"/>
    </source>
</evidence>
<protein>
    <submittedName>
        <fullName evidence="1">SNHG14 isoform 23</fullName>
    </submittedName>
</protein>
<sequence>MGPFLVPSSPALSCDADPGGRIALGPLAPGKCPSARCLAPGKLKLRPFLMPWSPALSCVSSSAQVGSLTLMRIDGEPGGKLALGPMDPGQWPSARCPPWCAEARDLPVVLVSYTELSELFNPGGAPWHSPA</sequence>
<name>A0A2J8KLE5_PANTR</name>
<dbReference type="EMBL" id="NBAG03000353">
    <property type="protein sequence ID" value="PNI35858.1"/>
    <property type="molecule type" value="Genomic_DNA"/>
</dbReference>
<evidence type="ECO:0000313" key="2">
    <source>
        <dbReference type="Proteomes" id="UP000236370"/>
    </source>
</evidence>
<dbReference type="Proteomes" id="UP000236370">
    <property type="component" value="Unassembled WGS sequence"/>
</dbReference>